<dbReference type="PANTHER" id="PTHR36726">
    <property type="entry name" value="CLAVATA3/ESR (CLE)-RELATED PROTEIN 45"/>
    <property type="match status" value="1"/>
</dbReference>
<feature type="signal peptide" evidence="2">
    <location>
        <begin position="1"/>
        <end position="27"/>
    </location>
</feature>
<reference evidence="3 4" key="1">
    <citation type="journal article" date="2024" name="G3 (Bethesda)">
        <title>Genome assembly of Hibiscus sabdariffa L. provides insights into metabolisms of medicinal natural products.</title>
        <authorList>
            <person name="Kim T."/>
        </authorList>
    </citation>
    <scope>NUCLEOTIDE SEQUENCE [LARGE SCALE GENOMIC DNA]</scope>
    <source>
        <strain evidence="3">TK-2024</strain>
        <tissue evidence="3">Old leaves</tissue>
    </source>
</reference>
<dbReference type="Proteomes" id="UP001396334">
    <property type="component" value="Unassembled WGS sequence"/>
</dbReference>
<evidence type="ECO:0000313" key="3">
    <source>
        <dbReference type="EMBL" id="KAK8993779.1"/>
    </source>
</evidence>
<gene>
    <name evidence="3" type="ORF">V6N11_007997</name>
</gene>
<dbReference type="EMBL" id="JBBPBN010000048">
    <property type="protein sequence ID" value="KAK8993779.1"/>
    <property type="molecule type" value="Genomic_DNA"/>
</dbReference>
<evidence type="ECO:0000256" key="2">
    <source>
        <dbReference type="SAM" id="SignalP"/>
    </source>
</evidence>
<protein>
    <submittedName>
        <fullName evidence="3">Uncharacterized protein</fullName>
    </submittedName>
</protein>
<keyword evidence="2" id="KW-0732">Signal</keyword>
<evidence type="ECO:0000313" key="4">
    <source>
        <dbReference type="Proteomes" id="UP001396334"/>
    </source>
</evidence>
<comment type="caution">
    <text evidence="3">The sequence shown here is derived from an EMBL/GenBank/DDBJ whole genome shotgun (WGS) entry which is preliminary data.</text>
</comment>
<dbReference type="PANTHER" id="PTHR36726:SF4">
    <property type="entry name" value="CLAVATA3_ESR (CLE)-RELATED PROTEIN 45"/>
    <property type="match status" value="1"/>
</dbReference>
<organism evidence="3 4">
    <name type="scientific">Hibiscus sabdariffa</name>
    <name type="common">roselle</name>
    <dbReference type="NCBI Taxonomy" id="183260"/>
    <lineage>
        <taxon>Eukaryota</taxon>
        <taxon>Viridiplantae</taxon>
        <taxon>Streptophyta</taxon>
        <taxon>Embryophyta</taxon>
        <taxon>Tracheophyta</taxon>
        <taxon>Spermatophyta</taxon>
        <taxon>Magnoliopsida</taxon>
        <taxon>eudicotyledons</taxon>
        <taxon>Gunneridae</taxon>
        <taxon>Pentapetalae</taxon>
        <taxon>rosids</taxon>
        <taxon>malvids</taxon>
        <taxon>Malvales</taxon>
        <taxon>Malvaceae</taxon>
        <taxon>Malvoideae</taxon>
        <taxon>Hibiscus</taxon>
    </lineage>
</organism>
<accession>A0ABR2PZB6</accession>
<feature type="chain" id="PRO_5046027311" evidence="2">
    <location>
        <begin position="28"/>
        <end position="85"/>
    </location>
</feature>
<evidence type="ECO:0000256" key="1">
    <source>
        <dbReference type="SAM" id="MobiDB-lite"/>
    </source>
</evidence>
<name>A0ABR2PZB6_9ROSI</name>
<feature type="region of interest" description="Disordered" evidence="1">
    <location>
        <begin position="49"/>
        <end position="85"/>
    </location>
</feature>
<proteinExistence type="predicted"/>
<keyword evidence="4" id="KW-1185">Reference proteome</keyword>
<feature type="compositionally biased region" description="Basic and acidic residues" evidence="1">
    <location>
        <begin position="76"/>
        <end position="85"/>
    </location>
</feature>
<sequence>MVCSAQRVVVFLMIFGLLAVQPVEVSGLRNMDLVVFRHNQRILKAVDTKGMDTEKKPASVNNGFDPNRSSKRRVRRGSDPIHNRS</sequence>
<dbReference type="InterPro" id="IPR038821">
    <property type="entry name" value="CLE45-like"/>
</dbReference>